<protein>
    <submittedName>
        <fullName evidence="2">Uncharacterized protein</fullName>
    </submittedName>
</protein>
<sequence>MEDSPSGQVCHGTPPFEPQRTLQMLQEERSGDQSAPNGSENPASQVDEVRSSTGRAGVRGCVSAEPGGSLGILSPPYLGTGRPQSYPEDADGCLYLDQCGGPERENQGNHECPTRGWGRSATTLGEQGSQCG</sequence>
<dbReference type="EMBL" id="JANPWB010000011">
    <property type="protein sequence ID" value="KAJ1123051.1"/>
    <property type="molecule type" value="Genomic_DNA"/>
</dbReference>
<evidence type="ECO:0000256" key="1">
    <source>
        <dbReference type="SAM" id="MobiDB-lite"/>
    </source>
</evidence>
<evidence type="ECO:0000313" key="3">
    <source>
        <dbReference type="Proteomes" id="UP001066276"/>
    </source>
</evidence>
<feature type="compositionally biased region" description="Polar residues" evidence="1">
    <location>
        <begin position="32"/>
        <end position="44"/>
    </location>
</feature>
<reference evidence="2" key="1">
    <citation type="journal article" date="2022" name="bioRxiv">
        <title>Sequencing and chromosome-scale assembly of the giantPleurodeles waltlgenome.</title>
        <authorList>
            <person name="Brown T."/>
            <person name="Elewa A."/>
            <person name="Iarovenko S."/>
            <person name="Subramanian E."/>
            <person name="Araus A.J."/>
            <person name="Petzold A."/>
            <person name="Susuki M."/>
            <person name="Suzuki K.-i.T."/>
            <person name="Hayashi T."/>
            <person name="Toyoda A."/>
            <person name="Oliveira C."/>
            <person name="Osipova E."/>
            <person name="Leigh N.D."/>
            <person name="Simon A."/>
            <person name="Yun M.H."/>
        </authorList>
    </citation>
    <scope>NUCLEOTIDE SEQUENCE</scope>
    <source>
        <strain evidence="2">20211129_DDA</strain>
        <tissue evidence="2">Liver</tissue>
    </source>
</reference>
<organism evidence="2 3">
    <name type="scientific">Pleurodeles waltl</name>
    <name type="common">Iberian ribbed newt</name>
    <dbReference type="NCBI Taxonomy" id="8319"/>
    <lineage>
        <taxon>Eukaryota</taxon>
        <taxon>Metazoa</taxon>
        <taxon>Chordata</taxon>
        <taxon>Craniata</taxon>
        <taxon>Vertebrata</taxon>
        <taxon>Euteleostomi</taxon>
        <taxon>Amphibia</taxon>
        <taxon>Batrachia</taxon>
        <taxon>Caudata</taxon>
        <taxon>Salamandroidea</taxon>
        <taxon>Salamandridae</taxon>
        <taxon>Pleurodelinae</taxon>
        <taxon>Pleurodeles</taxon>
    </lineage>
</organism>
<accession>A0AAV7P407</accession>
<feature type="compositionally biased region" description="Polar residues" evidence="1">
    <location>
        <begin position="120"/>
        <end position="132"/>
    </location>
</feature>
<feature type="region of interest" description="Disordered" evidence="1">
    <location>
        <begin position="1"/>
        <end position="89"/>
    </location>
</feature>
<dbReference type="AlphaFoldDB" id="A0AAV7P407"/>
<feature type="region of interest" description="Disordered" evidence="1">
    <location>
        <begin position="104"/>
        <end position="132"/>
    </location>
</feature>
<proteinExistence type="predicted"/>
<keyword evidence="3" id="KW-1185">Reference proteome</keyword>
<dbReference type="Proteomes" id="UP001066276">
    <property type="component" value="Chromosome 7"/>
</dbReference>
<gene>
    <name evidence="2" type="ORF">NDU88_001524</name>
</gene>
<comment type="caution">
    <text evidence="2">The sequence shown here is derived from an EMBL/GenBank/DDBJ whole genome shotgun (WGS) entry which is preliminary data.</text>
</comment>
<name>A0AAV7P407_PLEWA</name>
<evidence type="ECO:0000313" key="2">
    <source>
        <dbReference type="EMBL" id="KAJ1123051.1"/>
    </source>
</evidence>